<dbReference type="EMBL" id="JXBC01000003">
    <property type="protein sequence ID" value="KIU11490.1"/>
    <property type="molecule type" value="Genomic_DNA"/>
</dbReference>
<dbReference type="AlphaFoldDB" id="A0A0D1KRC6"/>
<organism evidence="1 2">
    <name type="scientific">Bacillus subtilis</name>
    <dbReference type="NCBI Taxonomy" id="1423"/>
    <lineage>
        <taxon>Bacteria</taxon>
        <taxon>Bacillati</taxon>
        <taxon>Bacillota</taxon>
        <taxon>Bacilli</taxon>
        <taxon>Bacillales</taxon>
        <taxon>Bacillaceae</taxon>
        <taxon>Bacillus</taxon>
    </lineage>
</organism>
<evidence type="ECO:0000313" key="2">
    <source>
        <dbReference type="Proteomes" id="UP000032247"/>
    </source>
</evidence>
<dbReference type="Proteomes" id="UP000032247">
    <property type="component" value="Unassembled WGS sequence"/>
</dbReference>
<accession>A0A0D1KRC6</accession>
<comment type="caution">
    <text evidence="1">The sequence shown here is derived from an EMBL/GenBank/DDBJ whole genome shotgun (WGS) entry which is preliminary data.</text>
</comment>
<reference evidence="1 2" key="1">
    <citation type="submission" date="2014-12" db="EMBL/GenBank/DDBJ databases">
        <title>Comparative genome analysis of Bacillus coagulans HM-08, Clostridium butyricum HM-68, Bacillus subtilis HM-66 and Bacillus licheniformis BL-09.</title>
        <authorList>
            <person name="Zhang H."/>
        </authorList>
    </citation>
    <scope>NUCLEOTIDE SEQUENCE [LARGE SCALE GENOMIC DNA]</scope>
    <source>
        <strain evidence="1 2">HM-66</strain>
    </source>
</reference>
<gene>
    <name evidence="1" type="ORF">SC09_Contig24orf00490</name>
</gene>
<protein>
    <submittedName>
        <fullName evidence="1">Uncharacterized protein</fullName>
    </submittedName>
</protein>
<proteinExistence type="predicted"/>
<evidence type="ECO:0000313" key="1">
    <source>
        <dbReference type="EMBL" id="KIU11490.1"/>
    </source>
</evidence>
<sequence>MCGHTLLIVKGLIPSHCIETKQFNQGDELNGIILLFLLIKVL</sequence>
<name>A0A0D1KRC6_BACIU</name>